<dbReference type="EMBL" id="JACHWP010000005">
    <property type="protein sequence ID" value="MBB3023471.1"/>
    <property type="molecule type" value="Genomic_DNA"/>
</dbReference>
<evidence type="ECO:0000259" key="12">
    <source>
        <dbReference type="Pfam" id="PF02875"/>
    </source>
</evidence>
<evidence type="ECO:0000256" key="9">
    <source>
        <dbReference type="ARBA" id="ARBA00030592"/>
    </source>
</evidence>
<keyword evidence="5" id="KW-0479">Metal-binding</keyword>
<comment type="catalytic activity">
    <reaction evidence="10">
        <text>(6S)-5,6,7,8-tetrahydrofolyl-(gamma-L-Glu)(n) + L-glutamate + ATP = (6S)-5,6,7,8-tetrahydrofolyl-(gamma-L-Glu)(n+1) + ADP + phosphate + H(+)</text>
        <dbReference type="Rhea" id="RHEA:10580"/>
        <dbReference type="Rhea" id="RHEA-COMP:14738"/>
        <dbReference type="Rhea" id="RHEA-COMP:14740"/>
        <dbReference type="ChEBI" id="CHEBI:15378"/>
        <dbReference type="ChEBI" id="CHEBI:29985"/>
        <dbReference type="ChEBI" id="CHEBI:30616"/>
        <dbReference type="ChEBI" id="CHEBI:43474"/>
        <dbReference type="ChEBI" id="CHEBI:141005"/>
        <dbReference type="ChEBI" id="CHEBI:456216"/>
        <dbReference type="EC" id="6.3.2.17"/>
    </reaction>
</comment>
<dbReference type="InterPro" id="IPR001645">
    <property type="entry name" value="Folylpolyglutamate_synth"/>
</dbReference>
<dbReference type="EC" id="6.3.2.17" evidence="3"/>
<dbReference type="SUPFAM" id="SSF53244">
    <property type="entry name" value="MurD-like peptide ligases, peptide-binding domain"/>
    <property type="match status" value="1"/>
</dbReference>
<dbReference type="NCBIfam" id="TIGR01499">
    <property type="entry name" value="folC"/>
    <property type="match status" value="1"/>
</dbReference>
<keyword evidence="6 11" id="KW-0547">Nucleotide-binding</keyword>
<dbReference type="Pfam" id="PF08245">
    <property type="entry name" value="Mur_ligase_M"/>
    <property type="match status" value="1"/>
</dbReference>
<evidence type="ECO:0000313" key="15">
    <source>
        <dbReference type="Proteomes" id="UP000568050"/>
    </source>
</evidence>
<dbReference type="AlphaFoldDB" id="A0A839QZT3"/>
<dbReference type="PANTHER" id="PTHR11136:SF0">
    <property type="entry name" value="DIHYDROFOLATE SYNTHETASE-RELATED"/>
    <property type="match status" value="1"/>
</dbReference>
<dbReference type="InterPro" id="IPR036615">
    <property type="entry name" value="Mur_ligase_C_dom_sf"/>
</dbReference>
<evidence type="ECO:0000256" key="1">
    <source>
        <dbReference type="ARBA" id="ARBA00001946"/>
    </source>
</evidence>
<feature type="domain" description="Mur ligase central" evidence="13">
    <location>
        <begin position="136"/>
        <end position="281"/>
    </location>
</feature>
<keyword evidence="4 11" id="KW-0436">Ligase</keyword>
<comment type="similarity">
    <text evidence="2 11">Belongs to the folylpolyglutamate synthase family.</text>
</comment>
<evidence type="ECO:0000313" key="14">
    <source>
        <dbReference type="EMBL" id="MBB3023471.1"/>
    </source>
</evidence>
<evidence type="ECO:0000256" key="5">
    <source>
        <dbReference type="ARBA" id="ARBA00022723"/>
    </source>
</evidence>
<dbReference type="GO" id="GO:0008841">
    <property type="term" value="F:dihydrofolate synthase activity"/>
    <property type="evidence" value="ECO:0007669"/>
    <property type="project" value="TreeGrafter"/>
</dbReference>
<gene>
    <name evidence="14" type="ORF">FHX50_001766</name>
</gene>
<evidence type="ECO:0000256" key="10">
    <source>
        <dbReference type="ARBA" id="ARBA00047493"/>
    </source>
</evidence>
<dbReference type="RefSeq" id="WP_343064075.1">
    <property type="nucleotide sequence ID" value="NZ_CBCSFZ010000028.1"/>
</dbReference>
<dbReference type="InterPro" id="IPR018109">
    <property type="entry name" value="Folylpolyglutamate_synth_CS"/>
</dbReference>
<proteinExistence type="inferred from homology"/>
<dbReference type="GO" id="GO:0046872">
    <property type="term" value="F:metal ion binding"/>
    <property type="evidence" value="ECO:0007669"/>
    <property type="project" value="UniProtKB-KW"/>
</dbReference>
<keyword evidence="7 11" id="KW-0067">ATP-binding</keyword>
<keyword evidence="15" id="KW-1185">Reference proteome</keyword>
<dbReference type="InterPro" id="IPR004101">
    <property type="entry name" value="Mur_ligase_C"/>
</dbReference>
<evidence type="ECO:0000256" key="11">
    <source>
        <dbReference type="PIRNR" id="PIRNR001563"/>
    </source>
</evidence>
<evidence type="ECO:0000256" key="3">
    <source>
        <dbReference type="ARBA" id="ARBA00013025"/>
    </source>
</evidence>
<evidence type="ECO:0000256" key="7">
    <source>
        <dbReference type="ARBA" id="ARBA00022840"/>
    </source>
</evidence>
<evidence type="ECO:0000259" key="13">
    <source>
        <dbReference type="Pfam" id="PF08245"/>
    </source>
</evidence>
<name>A0A839QZT3_9MICO</name>
<accession>A0A839QZT3</accession>
<dbReference type="GO" id="GO:0005524">
    <property type="term" value="F:ATP binding"/>
    <property type="evidence" value="ECO:0007669"/>
    <property type="project" value="UniProtKB-KW"/>
</dbReference>
<dbReference type="GO" id="GO:0004326">
    <property type="term" value="F:tetrahydrofolylpolyglutamate synthase activity"/>
    <property type="evidence" value="ECO:0007669"/>
    <property type="project" value="UniProtKB-EC"/>
</dbReference>
<sequence length="451" mass="47694">MEHSEDFARAYAALVARAPENEIEPGLERIRRVMELMGDPQNSYRSIHIAGTNGKTTTARVAEAILMGAGLRVGRITSPHLHSPTERIAIDGDPISEADFVQAFEDVMPFVERVDQESLAAGGPRMTMFEVLTAMQFQAFATAPVDAAVIETGLGGTWDATNIIDSDVTVITSISLDHQEYLGDTIEEIAGEKAGILKPGAIAVLGAQKHPSAMDVLQEVAEERGITAAVEGEQIAVLDRVPGVGGQMLSVQGIAGRYDEVFLPLLGEHMASNALLAIAAAEAFLGGGDEPLNLELLREAAGSVTSPGRAEVVRQSPTIVVDAAHNPAGAEALVETVRENFRFTSVTGIVAVLQEKDVHEILSIFEPLMDTVVITQTSSPRAIPADRLSMIAEDVFGDEDRVIEAAHLPDAIQRAVDIAEAGGDSFGGIVAAGSVTLSAEVRQLLGRNGEV</sequence>
<dbReference type="InterPro" id="IPR036565">
    <property type="entry name" value="Mur-like_cat_sf"/>
</dbReference>
<evidence type="ECO:0000256" key="6">
    <source>
        <dbReference type="ARBA" id="ARBA00022741"/>
    </source>
</evidence>
<dbReference type="Pfam" id="PF02875">
    <property type="entry name" value="Mur_ligase_C"/>
    <property type="match status" value="1"/>
</dbReference>
<dbReference type="PROSITE" id="PS01012">
    <property type="entry name" value="FOLYLPOLYGLU_SYNT_2"/>
    <property type="match status" value="1"/>
</dbReference>
<comment type="cofactor">
    <cofactor evidence="1">
        <name>Mg(2+)</name>
        <dbReference type="ChEBI" id="CHEBI:18420"/>
    </cofactor>
</comment>
<dbReference type="Gene3D" id="3.40.1190.10">
    <property type="entry name" value="Mur-like, catalytic domain"/>
    <property type="match status" value="1"/>
</dbReference>
<dbReference type="GO" id="GO:0005737">
    <property type="term" value="C:cytoplasm"/>
    <property type="evidence" value="ECO:0007669"/>
    <property type="project" value="TreeGrafter"/>
</dbReference>
<comment type="caution">
    <text evidence="14">The sequence shown here is derived from an EMBL/GenBank/DDBJ whole genome shotgun (WGS) entry which is preliminary data.</text>
</comment>
<reference evidence="14 15" key="1">
    <citation type="submission" date="2020-08" db="EMBL/GenBank/DDBJ databases">
        <title>Sequencing the genomes of 1000 actinobacteria strains.</title>
        <authorList>
            <person name="Klenk H.-P."/>
        </authorList>
    </citation>
    <scope>NUCLEOTIDE SEQUENCE [LARGE SCALE GENOMIC DNA]</scope>
    <source>
        <strain evidence="14 15">DSM 23040</strain>
    </source>
</reference>
<organism evidence="14 15">
    <name type="scientific">Helcobacillus massiliensis</name>
    <dbReference type="NCBI Taxonomy" id="521392"/>
    <lineage>
        <taxon>Bacteria</taxon>
        <taxon>Bacillati</taxon>
        <taxon>Actinomycetota</taxon>
        <taxon>Actinomycetes</taxon>
        <taxon>Micrococcales</taxon>
        <taxon>Dermabacteraceae</taxon>
        <taxon>Helcobacillus</taxon>
    </lineage>
</organism>
<evidence type="ECO:0000256" key="4">
    <source>
        <dbReference type="ARBA" id="ARBA00022598"/>
    </source>
</evidence>
<dbReference type="SUPFAM" id="SSF53623">
    <property type="entry name" value="MurD-like peptide ligases, catalytic domain"/>
    <property type="match status" value="1"/>
</dbReference>
<dbReference type="FunFam" id="3.40.1190.10:FF:000011">
    <property type="entry name" value="Folylpolyglutamate synthase/dihydrofolate synthase"/>
    <property type="match status" value="1"/>
</dbReference>
<evidence type="ECO:0000256" key="8">
    <source>
        <dbReference type="ARBA" id="ARBA00022842"/>
    </source>
</evidence>
<evidence type="ECO:0000256" key="2">
    <source>
        <dbReference type="ARBA" id="ARBA00008276"/>
    </source>
</evidence>
<dbReference type="Gene3D" id="3.90.190.20">
    <property type="entry name" value="Mur ligase, C-terminal domain"/>
    <property type="match status" value="1"/>
</dbReference>
<keyword evidence="8" id="KW-0460">Magnesium</keyword>
<dbReference type="InterPro" id="IPR013221">
    <property type="entry name" value="Mur_ligase_cen"/>
</dbReference>
<dbReference type="PIRSF" id="PIRSF001563">
    <property type="entry name" value="Folylpolyglu_synth"/>
    <property type="match status" value="1"/>
</dbReference>
<feature type="domain" description="Mur ligase C-terminal" evidence="12">
    <location>
        <begin position="308"/>
        <end position="422"/>
    </location>
</feature>
<dbReference type="Proteomes" id="UP000568050">
    <property type="component" value="Unassembled WGS sequence"/>
</dbReference>
<dbReference type="PANTHER" id="PTHR11136">
    <property type="entry name" value="FOLYLPOLYGLUTAMATE SYNTHASE-RELATED"/>
    <property type="match status" value="1"/>
</dbReference>
<protein>
    <recommendedName>
        <fullName evidence="3">tetrahydrofolate synthase</fullName>
        <ecNumber evidence="3">6.3.2.17</ecNumber>
    </recommendedName>
    <alternativeName>
        <fullName evidence="9">Tetrahydrofolylpolyglutamate synthase</fullName>
    </alternativeName>
</protein>